<feature type="region of interest" description="Disordered" evidence="8">
    <location>
        <begin position="105"/>
        <end position="130"/>
    </location>
</feature>
<dbReference type="Proteomes" id="UP000218334">
    <property type="component" value="Unassembled WGS sequence"/>
</dbReference>
<dbReference type="SUPFAM" id="SSF53756">
    <property type="entry name" value="UDP-Glycosyltransferase/glycogen phosphorylase"/>
    <property type="match status" value="1"/>
</dbReference>
<dbReference type="GO" id="GO:0016125">
    <property type="term" value="P:sterol metabolic process"/>
    <property type="evidence" value="ECO:0007669"/>
    <property type="project" value="TreeGrafter"/>
</dbReference>
<evidence type="ECO:0000256" key="2">
    <source>
        <dbReference type="ARBA" id="ARBA00012650"/>
    </source>
</evidence>
<dbReference type="EC" id="2.4.1.173" evidence="2"/>
<dbReference type="FunFam" id="3.40.50.2000:FF:000009">
    <property type="entry name" value="Sterol 3-beta-glucosyltransferase UGT80A2"/>
    <property type="match status" value="1"/>
</dbReference>
<name>A0A2H3BVA2_9AGAR</name>
<dbReference type="STRING" id="1076256.A0A2H3BVA2"/>
<dbReference type="InterPro" id="IPR050426">
    <property type="entry name" value="Glycosyltransferase_28"/>
</dbReference>
<keyword evidence="12" id="KW-1185">Reference proteome</keyword>
<evidence type="ECO:0000256" key="7">
    <source>
        <dbReference type="ARBA" id="ARBA00049453"/>
    </source>
</evidence>
<evidence type="ECO:0000313" key="12">
    <source>
        <dbReference type="Proteomes" id="UP000218334"/>
    </source>
</evidence>
<evidence type="ECO:0000259" key="10">
    <source>
        <dbReference type="Pfam" id="PF06722"/>
    </source>
</evidence>
<feature type="region of interest" description="Disordered" evidence="8">
    <location>
        <begin position="1"/>
        <end position="43"/>
    </location>
</feature>
<dbReference type="GO" id="GO:0005975">
    <property type="term" value="P:carbohydrate metabolic process"/>
    <property type="evidence" value="ECO:0007669"/>
    <property type="project" value="InterPro"/>
</dbReference>
<dbReference type="InterPro" id="IPR010610">
    <property type="entry name" value="EryCIII-like_C"/>
</dbReference>
<dbReference type="InterPro" id="IPR002213">
    <property type="entry name" value="UDP_glucos_trans"/>
</dbReference>
<evidence type="ECO:0000256" key="6">
    <source>
        <dbReference type="ARBA" id="ARBA00047886"/>
    </source>
</evidence>
<evidence type="ECO:0000256" key="5">
    <source>
        <dbReference type="ARBA" id="ARBA00029843"/>
    </source>
</evidence>
<evidence type="ECO:0000256" key="4">
    <source>
        <dbReference type="ARBA" id="ARBA00022679"/>
    </source>
</evidence>
<dbReference type="PANTHER" id="PTHR48050:SF26">
    <property type="entry name" value="STEROL 3-BETA-GLUCOSYLTRANSFERASE"/>
    <property type="match status" value="1"/>
</dbReference>
<evidence type="ECO:0000313" key="11">
    <source>
        <dbReference type="EMBL" id="PBK74755.1"/>
    </source>
</evidence>
<sequence length="1068" mass="119409">MSWCAYQPNSSSMPFSFIRRSSSRSSSIDDDSITSEENPSPPSIAAIYTHADAYEKVLASHQYSVDTANSDPDVVEEPVSGYTHLVANDLTPDEQADVDKARKLSVSGTTWTPGGELTEEPETYSDDSASDRTAIDVERSPIPAFHRTATTDSDAWKLEPAEIVRLLVDEFGPLAAEGEKPEKLIFEADGCMFNGVVIVGVLHVTTHRLAFHASLLPSDDAAHSGQKVIKAGSVTIHRKGWRAKRRLWIELSADMMTTCASSSEEDRIRPLRTVLLSNIKDVLPHDPDDPCSVHIIFDHLSDDSYDYAEFDTPEAAQDWRRELLGAIFLFRHRRREVMDVTTTDSGIRLSCPLDRITKFVSRRMDAPGFHFSTIHVQCNETCGLMVDDHAFHLSPIMHIPAWKQMDDFIATAKARHPDVKVSNAAIVADFGPLSMMEAEAPHVSTGHKERTIRTALGLDDETDLWIIRARIFRSISSSGYFTISSNYVSFWSKQFASGDIRYRLPVAKIKNAKTFRTFPVRLFGLTLELNGQPDLKFQFKTTELRDEAMKRINTLVATRTEHLRSPPSPGKPSMINVFSPPARTVAVAKATEIPFELRAQMPKVINLDREIVNARASLHFMCLTIGSRGDVQPYIALGLGLMKEGHRVTIVTHEEYKEWIEGFGIEHRQAGGDPGALMKLSVENKMFSPEFFKESLAHFRPWLDQLLLDSWESCQGADVLLESPSAMAGVHIAEALNIPYFRTFTMPWTKTAEFPHAFLSPPVEYSTFNSASYVLFSNVMWTATSRQINKWRRHTLKLGNTDMGHLAQSKIPFIYNFSTAVVPKPLDWSDTICVSGYWFLDNPDLNWKPPADLLTWMDKARADGKPIVYIGFGSITVPHPNRVTTRIIKAVLKSDVRAIISKGWSARMSHGGDSPEPEIPPECYQLDKIPHDWLFPKIDAALHHGGAGTTGASLRAGIPTLIKPWFGDQFFWASRVQKLGAGLRVPSLRVNDLAEALTKATTSRIMKEKAAGVGEKIRSEDGVRTAIHNIYTYLPRASREQKTLKKKESAICHRVESLRRKTSVLVGA</sequence>
<dbReference type="AlphaFoldDB" id="A0A2H3BVA2"/>
<gene>
    <name evidence="11" type="ORF">ARMSODRAFT_950799</name>
</gene>
<keyword evidence="4 11" id="KW-0808">Transferase</keyword>
<accession>A0A2H3BVA2</accession>
<dbReference type="FunFam" id="3.40.50.2000:FF:000029">
    <property type="entry name" value="Sterol 3-beta-glucosyltransferase"/>
    <property type="match status" value="1"/>
</dbReference>
<dbReference type="Gene3D" id="3.40.50.2000">
    <property type="entry name" value="Glycogen Phosphorylase B"/>
    <property type="match status" value="2"/>
</dbReference>
<protein>
    <recommendedName>
        <fullName evidence="2">sterol 3beta-glucosyltransferase</fullName>
        <ecNumber evidence="2">2.4.1.173</ecNumber>
    </recommendedName>
    <alternativeName>
        <fullName evidence="5">Autophagy-related protein 26</fullName>
    </alternativeName>
</protein>
<dbReference type="InterPro" id="IPR004276">
    <property type="entry name" value="GlycoTrans_28_N"/>
</dbReference>
<evidence type="ECO:0000256" key="8">
    <source>
        <dbReference type="SAM" id="MobiDB-lite"/>
    </source>
</evidence>
<organism evidence="11 12">
    <name type="scientific">Armillaria solidipes</name>
    <dbReference type="NCBI Taxonomy" id="1076256"/>
    <lineage>
        <taxon>Eukaryota</taxon>
        <taxon>Fungi</taxon>
        <taxon>Dikarya</taxon>
        <taxon>Basidiomycota</taxon>
        <taxon>Agaricomycotina</taxon>
        <taxon>Agaricomycetes</taxon>
        <taxon>Agaricomycetidae</taxon>
        <taxon>Agaricales</taxon>
        <taxon>Marasmiineae</taxon>
        <taxon>Physalacriaceae</taxon>
        <taxon>Armillaria</taxon>
    </lineage>
</organism>
<feature type="domain" description="Glycosyltransferase family 28 N-terminal" evidence="9">
    <location>
        <begin position="621"/>
        <end position="754"/>
    </location>
</feature>
<comment type="catalytic activity">
    <reaction evidence="6">
        <text>ergosterol + UDP-alpha-D-glucose = ergosteryl 3-beta-D-glucoside + UDP + H(+)</text>
        <dbReference type="Rhea" id="RHEA:61836"/>
        <dbReference type="ChEBI" id="CHEBI:15378"/>
        <dbReference type="ChEBI" id="CHEBI:16933"/>
        <dbReference type="ChEBI" id="CHEBI:52973"/>
        <dbReference type="ChEBI" id="CHEBI:58223"/>
        <dbReference type="ChEBI" id="CHEBI:58885"/>
    </reaction>
    <physiologicalReaction direction="left-to-right" evidence="6">
        <dbReference type="Rhea" id="RHEA:61837"/>
    </physiologicalReaction>
</comment>
<proteinExistence type="inferred from homology"/>
<evidence type="ECO:0000256" key="3">
    <source>
        <dbReference type="ARBA" id="ARBA00022676"/>
    </source>
</evidence>
<feature type="compositionally biased region" description="Low complexity" evidence="8">
    <location>
        <begin position="10"/>
        <end position="26"/>
    </location>
</feature>
<keyword evidence="3" id="KW-0328">Glycosyltransferase</keyword>
<dbReference type="Pfam" id="PF06722">
    <property type="entry name" value="EryCIII-like_C"/>
    <property type="match status" value="1"/>
</dbReference>
<dbReference type="Pfam" id="PF03033">
    <property type="entry name" value="Glyco_transf_28"/>
    <property type="match status" value="1"/>
</dbReference>
<dbReference type="SUPFAM" id="SSF50729">
    <property type="entry name" value="PH domain-like"/>
    <property type="match status" value="1"/>
</dbReference>
<comment type="catalytic activity">
    <reaction evidence="7">
        <text>a sterol + UDP-alpha-D-glucose = a sterol 3-beta-D-glucoside + UDP + H(+)</text>
        <dbReference type="Rhea" id="RHEA:22724"/>
        <dbReference type="ChEBI" id="CHEBI:15378"/>
        <dbReference type="ChEBI" id="CHEBI:15889"/>
        <dbReference type="ChEBI" id="CHEBI:37424"/>
        <dbReference type="ChEBI" id="CHEBI:58223"/>
        <dbReference type="ChEBI" id="CHEBI:58885"/>
        <dbReference type="EC" id="2.4.1.173"/>
    </reaction>
    <physiologicalReaction direction="left-to-right" evidence="7">
        <dbReference type="Rhea" id="RHEA:22725"/>
    </physiologicalReaction>
</comment>
<dbReference type="PANTHER" id="PTHR48050">
    <property type="entry name" value="STEROL 3-BETA-GLUCOSYLTRANSFERASE"/>
    <property type="match status" value="1"/>
</dbReference>
<dbReference type="GO" id="GO:0016906">
    <property type="term" value="F:sterol 3-beta-glucosyltransferase activity"/>
    <property type="evidence" value="ECO:0007669"/>
    <property type="project" value="UniProtKB-EC"/>
</dbReference>
<evidence type="ECO:0000256" key="1">
    <source>
        <dbReference type="ARBA" id="ARBA00006962"/>
    </source>
</evidence>
<dbReference type="EMBL" id="KZ293418">
    <property type="protein sequence ID" value="PBK74755.1"/>
    <property type="molecule type" value="Genomic_DNA"/>
</dbReference>
<evidence type="ECO:0000259" key="9">
    <source>
        <dbReference type="Pfam" id="PF03033"/>
    </source>
</evidence>
<comment type="similarity">
    <text evidence="1">Belongs to the glycosyltransferase 28 family.</text>
</comment>
<feature type="domain" description="Erythromycin biosynthesis protein CIII-like C-terminal" evidence="10">
    <location>
        <begin position="918"/>
        <end position="1017"/>
    </location>
</feature>
<reference evidence="12" key="1">
    <citation type="journal article" date="2017" name="Nat. Ecol. Evol.">
        <title>Genome expansion and lineage-specific genetic innovations in the forest pathogenic fungi Armillaria.</title>
        <authorList>
            <person name="Sipos G."/>
            <person name="Prasanna A.N."/>
            <person name="Walter M.C."/>
            <person name="O'Connor E."/>
            <person name="Balint B."/>
            <person name="Krizsan K."/>
            <person name="Kiss B."/>
            <person name="Hess J."/>
            <person name="Varga T."/>
            <person name="Slot J."/>
            <person name="Riley R."/>
            <person name="Boka B."/>
            <person name="Rigling D."/>
            <person name="Barry K."/>
            <person name="Lee J."/>
            <person name="Mihaltcheva S."/>
            <person name="LaButti K."/>
            <person name="Lipzen A."/>
            <person name="Waldron R."/>
            <person name="Moloney N.M."/>
            <person name="Sperisen C."/>
            <person name="Kredics L."/>
            <person name="Vagvoelgyi C."/>
            <person name="Patrignani A."/>
            <person name="Fitzpatrick D."/>
            <person name="Nagy I."/>
            <person name="Doyle S."/>
            <person name="Anderson J.B."/>
            <person name="Grigoriev I.V."/>
            <person name="Gueldener U."/>
            <person name="Muensterkoetter M."/>
            <person name="Nagy L.G."/>
        </authorList>
    </citation>
    <scope>NUCLEOTIDE SEQUENCE [LARGE SCALE GENOMIC DNA]</scope>
    <source>
        <strain evidence="12">28-4</strain>
    </source>
</reference>
<dbReference type="CDD" id="cd03784">
    <property type="entry name" value="GT1_Gtf-like"/>
    <property type="match status" value="1"/>
</dbReference>